<evidence type="ECO:0000256" key="3">
    <source>
        <dbReference type="ARBA" id="ARBA00022806"/>
    </source>
</evidence>
<dbReference type="InterPro" id="IPR041679">
    <property type="entry name" value="DNA2/NAM7-like_C"/>
</dbReference>
<feature type="domain" description="YprB ribonuclease H-like" evidence="6">
    <location>
        <begin position="314"/>
        <end position="507"/>
    </location>
</feature>
<dbReference type="Pfam" id="PF13087">
    <property type="entry name" value="AAA_12"/>
    <property type="match status" value="1"/>
</dbReference>
<dbReference type="NCBIfam" id="TIGR03491">
    <property type="entry name" value="TM0106 family RecB-like putative nuclease"/>
    <property type="match status" value="1"/>
</dbReference>
<dbReference type="CDD" id="cd18808">
    <property type="entry name" value="SF1_C_Upf1"/>
    <property type="match status" value="1"/>
</dbReference>
<dbReference type="SUPFAM" id="SSF53098">
    <property type="entry name" value="Ribonuclease H-like"/>
    <property type="match status" value="1"/>
</dbReference>
<dbReference type="InterPro" id="IPR050534">
    <property type="entry name" value="Coronavir_polyprotein_1ab"/>
</dbReference>
<dbReference type="EMBL" id="AP027732">
    <property type="protein sequence ID" value="BDZ50308.1"/>
    <property type="molecule type" value="Genomic_DNA"/>
</dbReference>
<keyword evidence="1" id="KW-0547">Nucleotide-binding</keyword>
<proteinExistence type="predicted"/>
<dbReference type="InterPro" id="IPR038720">
    <property type="entry name" value="YprB_RNase_H-like_dom"/>
</dbReference>
<name>A0ABN6XZC5_9MICO</name>
<keyword evidence="2" id="KW-0378">Hydrolase</keyword>
<keyword evidence="3" id="KW-0347">Helicase</keyword>
<reference evidence="8" key="1">
    <citation type="journal article" date="2019" name="Int. J. Syst. Evol. Microbiol.">
        <title>The Global Catalogue of Microorganisms (GCM) 10K type strain sequencing project: providing services to taxonomists for standard genome sequencing and annotation.</title>
        <authorList>
            <consortium name="The Broad Institute Genomics Platform"/>
            <consortium name="The Broad Institute Genome Sequencing Center for Infectious Disease"/>
            <person name="Wu L."/>
            <person name="Ma J."/>
        </authorList>
    </citation>
    <scope>NUCLEOTIDE SEQUENCE [LARGE SCALE GENOMIC DNA]</scope>
    <source>
        <strain evidence="8">NBRC 108728</strain>
    </source>
</reference>
<dbReference type="Proteomes" id="UP001321486">
    <property type="component" value="Chromosome"/>
</dbReference>
<dbReference type="SUPFAM" id="SSF52540">
    <property type="entry name" value="P-loop containing nucleoside triphosphate hydrolases"/>
    <property type="match status" value="1"/>
</dbReference>
<gene>
    <name evidence="7" type="ORF">GCM10025867_25490</name>
</gene>
<dbReference type="InterPro" id="IPR027417">
    <property type="entry name" value="P-loop_NTPase"/>
</dbReference>
<evidence type="ECO:0000256" key="4">
    <source>
        <dbReference type="ARBA" id="ARBA00022840"/>
    </source>
</evidence>
<keyword evidence="4" id="KW-0067">ATP-binding</keyword>
<evidence type="ECO:0000256" key="1">
    <source>
        <dbReference type="ARBA" id="ARBA00022741"/>
    </source>
</evidence>
<evidence type="ECO:0000313" key="8">
    <source>
        <dbReference type="Proteomes" id="UP001321486"/>
    </source>
</evidence>
<evidence type="ECO:0000259" key="5">
    <source>
        <dbReference type="Pfam" id="PF13087"/>
    </source>
</evidence>
<dbReference type="PANTHER" id="PTHR43788">
    <property type="entry name" value="DNA2/NAM7 HELICASE FAMILY MEMBER"/>
    <property type="match status" value="1"/>
</dbReference>
<evidence type="ECO:0008006" key="9">
    <source>
        <dbReference type="Google" id="ProtNLM"/>
    </source>
</evidence>
<evidence type="ECO:0000259" key="6">
    <source>
        <dbReference type="Pfam" id="PF13482"/>
    </source>
</evidence>
<dbReference type="InterPro" id="IPR019993">
    <property type="entry name" value="RecB_nuclease_TM0106_put"/>
</dbReference>
<dbReference type="CDD" id="cd17934">
    <property type="entry name" value="DEXXQc_Upf1-like"/>
    <property type="match status" value="1"/>
</dbReference>
<dbReference type="InterPro" id="IPR047187">
    <property type="entry name" value="SF1_C_Upf1"/>
</dbReference>
<evidence type="ECO:0000256" key="2">
    <source>
        <dbReference type="ARBA" id="ARBA00022801"/>
    </source>
</evidence>
<organism evidence="7 8">
    <name type="scientific">Frondihabitans sucicola</name>
    <dbReference type="NCBI Taxonomy" id="1268041"/>
    <lineage>
        <taxon>Bacteria</taxon>
        <taxon>Bacillati</taxon>
        <taxon>Actinomycetota</taxon>
        <taxon>Actinomycetes</taxon>
        <taxon>Micrococcales</taxon>
        <taxon>Microbacteriaceae</taxon>
        <taxon>Frondihabitans</taxon>
    </lineage>
</organism>
<dbReference type="Pfam" id="PF13482">
    <property type="entry name" value="RNase_H_2"/>
    <property type="match status" value="1"/>
</dbReference>
<dbReference type="PANTHER" id="PTHR43788:SF8">
    <property type="entry name" value="DNA-BINDING PROTEIN SMUBP-2"/>
    <property type="match status" value="1"/>
</dbReference>
<accession>A0ABN6XZC5</accession>
<feature type="domain" description="DNA2/NAM7 helicase-like C-terminal" evidence="5">
    <location>
        <begin position="949"/>
        <end position="1117"/>
    </location>
</feature>
<keyword evidence="8" id="KW-1185">Reference proteome</keyword>
<evidence type="ECO:0000313" key="7">
    <source>
        <dbReference type="EMBL" id="BDZ50308.1"/>
    </source>
</evidence>
<dbReference type="Pfam" id="PF13604">
    <property type="entry name" value="AAA_30"/>
    <property type="match status" value="1"/>
</dbReference>
<sequence>MYVDAEGDHVVTSPSDLSTWAACEWAFLRRLDAKLGRIERAKDVPDAMLDRTAALGIAHEVRYLNQLRERYGTANILEFADRPAPAEYATAAAAARDAMLARVPVLYQATFFDGWFLGFSDFLILNDAGDYEVYDTKLARHAKIPALLQLAGYAEQIAALGIPVGDRVHLVLGDNTVSSHALSDLLPVYRVQLARLRAVLADRLLAPSPVPWGDPRFLACGRCTACTEQVEAHRDLVLVAGMRLEQRAKLQEAQITTIDELASSAGPVAGLSSSTLAKLRAQARVQVGSGELPLVEVVDREALFAIPAPDAGDIFFDFEGDPLYTEGDPAPGEKREWGLDYLFGLVESDSTFVAFWAHDFAEERVALRDFLAYLAARRAAYPDMHVYHYAAYERTHLLSLAARHALGEEQVDDLLRDHVLVDLYPIVRNALIIGSHSYSLKKLEPLYMGSVARESDVKTAAASIDAYVEAITELRNGDPAEGQRQLDQVAEYNEYDCLSTLRLRDWLLALLPPSSRERPEPPVPEELVLNEPDPVSVEMSALVAGLDPAERTSEQTALALGAAAIDYHRRENKSFWQEHFDRLTAPLDEWADTRGVFVVESGEVLRDWSKLPKARTWSREVRLYGQLAPGSRLRVSKNAGPFALYEPPAPAAARQLNRFSRSAVAVTLVEVDDLGESLVIRERVGDEADASSELPVALTPPPPPFAKPQPEAISEWGRGIIDVRPTIKPDAAFDLLRREPPRGGVMPVEGTDTIGAVVTTLLGLDRSYLAVQGPPGTGKTYVGSHVIARLVTDHGWKVGVVGQSHAVVENVLDAVIATGVPASRVGKVPAADASPDDTAVVEWTVMKNDQIRGFLSEPGGRVIGGTAWLFANADRIDRLGLDLLVIDEAGQFSLASTIASSVAASRLLLLGDPQQLPQVSQGIHPEPVDESALGWLAAGHDVLPAEFGYFLSRTWRMHPALTQPVSRLSYAGALESQAASRTLTDVEPGLHPVPVVHTGNTTSSVLEAERVVALAVSMIGRQWTDENGSRPLTDDDVIVVAPYNAQADLIRAGLDDAGLTGTTVGTVDKFQGREAVVAIVSLAASSGADIPRGLDFLLMPNRLNVALSRAKWAAYLVYSPALVTGMPTSVAGLGLLSGFIGLVGADGFESAGDAGVAVM</sequence>
<dbReference type="RefSeq" id="WP_286343361.1">
    <property type="nucleotide sequence ID" value="NZ_AP027732.1"/>
</dbReference>
<protein>
    <recommendedName>
        <fullName evidence="9">TM0106 family RecB-like nuclease</fullName>
    </recommendedName>
</protein>
<dbReference type="Gene3D" id="3.40.50.300">
    <property type="entry name" value="P-loop containing nucleotide triphosphate hydrolases"/>
    <property type="match status" value="2"/>
</dbReference>
<dbReference type="InterPro" id="IPR012337">
    <property type="entry name" value="RNaseH-like_sf"/>
</dbReference>